<evidence type="ECO:0000313" key="2">
    <source>
        <dbReference type="Proteomes" id="UP001458880"/>
    </source>
</evidence>
<protein>
    <submittedName>
        <fullName evidence="1">Uncharacterized protein</fullName>
    </submittedName>
</protein>
<proteinExistence type="predicted"/>
<sequence>MHNIAFTMSYIPLGEATVFISAYFQVERIRNSIPSGASCGIRTSKTMPDPKGLLATTTQLRTLPCNWEQPLIYTVMYGVQLIGQS</sequence>
<name>A0AAW1K0G3_POPJA</name>
<evidence type="ECO:0000313" key="1">
    <source>
        <dbReference type="EMBL" id="KAK9710630.1"/>
    </source>
</evidence>
<comment type="caution">
    <text evidence="1">The sequence shown here is derived from an EMBL/GenBank/DDBJ whole genome shotgun (WGS) entry which is preliminary data.</text>
</comment>
<gene>
    <name evidence="1" type="ORF">QE152_g25912</name>
</gene>
<organism evidence="1 2">
    <name type="scientific">Popillia japonica</name>
    <name type="common">Japanese beetle</name>
    <dbReference type="NCBI Taxonomy" id="7064"/>
    <lineage>
        <taxon>Eukaryota</taxon>
        <taxon>Metazoa</taxon>
        <taxon>Ecdysozoa</taxon>
        <taxon>Arthropoda</taxon>
        <taxon>Hexapoda</taxon>
        <taxon>Insecta</taxon>
        <taxon>Pterygota</taxon>
        <taxon>Neoptera</taxon>
        <taxon>Endopterygota</taxon>
        <taxon>Coleoptera</taxon>
        <taxon>Polyphaga</taxon>
        <taxon>Scarabaeiformia</taxon>
        <taxon>Scarabaeidae</taxon>
        <taxon>Rutelinae</taxon>
        <taxon>Popillia</taxon>
    </lineage>
</organism>
<reference evidence="1 2" key="1">
    <citation type="journal article" date="2024" name="BMC Genomics">
        <title>De novo assembly and annotation of Popillia japonica's genome with initial clues to its potential as an invasive pest.</title>
        <authorList>
            <person name="Cucini C."/>
            <person name="Boschi S."/>
            <person name="Funari R."/>
            <person name="Cardaioli E."/>
            <person name="Iannotti N."/>
            <person name="Marturano G."/>
            <person name="Paoli F."/>
            <person name="Bruttini M."/>
            <person name="Carapelli A."/>
            <person name="Frati F."/>
            <person name="Nardi F."/>
        </authorList>
    </citation>
    <scope>NUCLEOTIDE SEQUENCE [LARGE SCALE GENOMIC DNA]</scope>
    <source>
        <strain evidence="1">DMR45628</strain>
    </source>
</reference>
<dbReference type="Proteomes" id="UP001458880">
    <property type="component" value="Unassembled WGS sequence"/>
</dbReference>
<dbReference type="AlphaFoldDB" id="A0AAW1K0G3"/>
<accession>A0AAW1K0G3</accession>
<keyword evidence="2" id="KW-1185">Reference proteome</keyword>
<dbReference type="EMBL" id="JASPKY010000290">
    <property type="protein sequence ID" value="KAK9710630.1"/>
    <property type="molecule type" value="Genomic_DNA"/>
</dbReference>